<dbReference type="AlphaFoldDB" id="A0A0G8AVC8"/>
<evidence type="ECO:0000256" key="1">
    <source>
        <dbReference type="ARBA" id="ARBA00008206"/>
    </source>
</evidence>
<dbReference type="InterPro" id="IPR010404">
    <property type="entry name" value="CpcT/CpeT"/>
</dbReference>
<reference evidence="4 5" key="1">
    <citation type="submission" date="2015-02" db="EMBL/GenBank/DDBJ databases">
        <authorList>
            <person name="Slaby B."/>
            <person name="Hentschel U."/>
        </authorList>
    </citation>
    <scope>NUCLEOTIDE SEQUENCE [LARGE SCALE GENOMIC DNA]</scope>
    <source>
        <strain evidence="4">15L</strain>
    </source>
</reference>
<dbReference type="Pfam" id="PF06206">
    <property type="entry name" value="CpeT"/>
    <property type="match status" value="1"/>
</dbReference>
<gene>
    <name evidence="3" type="primary">cpcT</name>
    <name evidence="4" type="ORF">TQ37_04900</name>
</gene>
<proteinExistence type="inferred from homology"/>
<dbReference type="EC" id="4.-.-.-" evidence="3"/>
<evidence type="ECO:0000256" key="2">
    <source>
        <dbReference type="ARBA" id="ARBA00023239"/>
    </source>
</evidence>
<evidence type="ECO:0000313" key="4">
    <source>
        <dbReference type="EMBL" id="KKZ12965.1"/>
    </source>
</evidence>
<sequence length="195" mass="22119">MALIARRLLEQLSGVFSNEAQAVANPPLFASIQVVFRPTPRLAPGSLLLEQAYALDPGQPYRIRVLRVRHRQEQGLIIENWALQDEERFYGATMEPERLVHIQQQDLTLLQGCTYLVETAGDGFRGEVEPGCNCRVQRAGRETYLVSRFEVGEGWLRTTDQGFDPQTHDRVWGAVSGAFEFERTRSFAAELPEAW</sequence>
<dbReference type="PANTHER" id="PTHR35137:SF1">
    <property type="entry name" value="CHROMOPHORE LYASE CRL, CHLOROPLASTIC"/>
    <property type="match status" value="1"/>
</dbReference>
<comment type="function">
    <text evidence="3">Covalently attaches a chromophore to Cys residue(s) of phycobiliproteins.</text>
</comment>
<dbReference type="CDD" id="cd16338">
    <property type="entry name" value="CpcT"/>
    <property type="match status" value="1"/>
</dbReference>
<reference evidence="4 5" key="2">
    <citation type="submission" date="2015-05" db="EMBL/GenBank/DDBJ databases">
        <title>Lifestyle Evolution in Cyanobacterial Symbionts of Sponges.</title>
        <authorList>
            <person name="Burgsdorf I."/>
            <person name="Slaby B.M."/>
            <person name="Handley K.M."/>
            <person name="Haber M."/>
            <person name="Blom J."/>
            <person name="Marshall C.W."/>
            <person name="Gilbert J.A."/>
            <person name="Hentschel U."/>
            <person name="Steindler L."/>
        </authorList>
    </citation>
    <scope>NUCLEOTIDE SEQUENCE [LARGE SCALE GENOMIC DNA]</scope>
    <source>
        <strain evidence="4">15L</strain>
    </source>
</reference>
<evidence type="ECO:0000313" key="5">
    <source>
        <dbReference type="Proteomes" id="UP000035037"/>
    </source>
</evidence>
<evidence type="ECO:0000256" key="3">
    <source>
        <dbReference type="HAMAP-Rule" id="MF_01460"/>
    </source>
</evidence>
<name>A0A0G8AVC8_9SYNE</name>
<dbReference type="GO" id="GO:0017006">
    <property type="term" value="P:protein-tetrapyrrole linkage"/>
    <property type="evidence" value="ECO:0007669"/>
    <property type="project" value="UniProtKB-UniRule"/>
</dbReference>
<dbReference type="Gene3D" id="2.40.128.590">
    <property type="entry name" value="CpcT/CpeT domain"/>
    <property type="match status" value="1"/>
</dbReference>
<dbReference type="STRING" id="431041.FLM9_1519"/>
<accession>A0A0G8AVC8</accession>
<organism evidence="4 5">
    <name type="scientific">Candidatus Synechococcus spongiarum 15L</name>
    <dbReference type="NCBI Taxonomy" id="1608419"/>
    <lineage>
        <taxon>Bacteria</taxon>
        <taxon>Bacillati</taxon>
        <taxon>Cyanobacteriota</taxon>
        <taxon>Cyanophyceae</taxon>
        <taxon>Synechococcales</taxon>
        <taxon>Synechococcaceae</taxon>
        <taxon>Synechococcus</taxon>
    </lineage>
</organism>
<dbReference type="EMBL" id="JYFQ01000096">
    <property type="protein sequence ID" value="KKZ12965.1"/>
    <property type="molecule type" value="Genomic_DNA"/>
</dbReference>
<dbReference type="Proteomes" id="UP000035037">
    <property type="component" value="Unassembled WGS sequence"/>
</dbReference>
<dbReference type="PATRIC" id="fig|1608419.3.peg.2544"/>
<protein>
    <recommendedName>
        <fullName evidence="3">Chromophore lyase CpcT/CpeT</fullName>
        <ecNumber evidence="3">4.-.-.-</ecNumber>
    </recommendedName>
</protein>
<dbReference type="PANTHER" id="PTHR35137">
    <property type="entry name" value="CHROMOPHORE LYASE CRL, CHLOROPLASTIC"/>
    <property type="match status" value="1"/>
</dbReference>
<dbReference type="InterPro" id="IPR038672">
    <property type="entry name" value="CpcT/CpeT_sf"/>
</dbReference>
<dbReference type="HAMAP" id="MF_01460">
    <property type="entry name" value="Chrphore_lyase_CpxT"/>
    <property type="match status" value="1"/>
</dbReference>
<dbReference type="GO" id="GO:0016829">
    <property type="term" value="F:lyase activity"/>
    <property type="evidence" value="ECO:0007669"/>
    <property type="project" value="UniProtKB-KW"/>
</dbReference>
<comment type="caution">
    <text evidence="4">The sequence shown here is derived from an EMBL/GenBank/DDBJ whole genome shotgun (WGS) entry which is preliminary data.</text>
</comment>
<comment type="similarity">
    <text evidence="1 3">Belongs to the CpcT/CpeT biliprotein lyase family.</text>
</comment>
<keyword evidence="2 3" id="KW-0456">Lyase</keyword>